<dbReference type="EMBL" id="BKCJ010449895">
    <property type="protein sequence ID" value="GFA58423.1"/>
    <property type="molecule type" value="Genomic_DNA"/>
</dbReference>
<evidence type="ECO:0000256" key="5">
    <source>
        <dbReference type="ARBA" id="ARBA00023242"/>
    </source>
</evidence>
<dbReference type="PANTHER" id="PTHR31541:SF60">
    <property type="entry name" value="TF-B3 DOMAIN-CONTAINING PROTEIN"/>
    <property type="match status" value="1"/>
</dbReference>
<dbReference type="AlphaFoldDB" id="A0A699JWX0"/>
<proteinExistence type="predicted"/>
<keyword evidence="5" id="KW-0539">Nucleus</keyword>
<evidence type="ECO:0000256" key="4">
    <source>
        <dbReference type="ARBA" id="ARBA00023163"/>
    </source>
</evidence>
<dbReference type="PANTHER" id="PTHR31541">
    <property type="entry name" value="B3 DOMAIN PLANT PROTEIN-RELATED"/>
    <property type="match status" value="1"/>
</dbReference>
<comment type="caution">
    <text evidence="6">The sequence shown here is derived from an EMBL/GenBank/DDBJ whole genome shotgun (WGS) entry which is preliminary data.</text>
</comment>
<dbReference type="Gene3D" id="2.40.330.10">
    <property type="entry name" value="DNA-binding pseudobarrel domain"/>
    <property type="match status" value="1"/>
</dbReference>
<comment type="subcellular location">
    <subcellularLocation>
        <location evidence="1">Nucleus</location>
    </subcellularLocation>
</comment>
<evidence type="ECO:0000256" key="1">
    <source>
        <dbReference type="ARBA" id="ARBA00004123"/>
    </source>
</evidence>
<dbReference type="GO" id="GO:0003677">
    <property type="term" value="F:DNA binding"/>
    <property type="evidence" value="ECO:0007669"/>
    <property type="project" value="UniProtKB-KW"/>
</dbReference>
<keyword evidence="3" id="KW-0238">DNA-binding</keyword>
<dbReference type="SUPFAM" id="SSF101936">
    <property type="entry name" value="DNA-binding pseudobarrel domain"/>
    <property type="match status" value="1"/>
</dbReference>
<dbReference type="GO" id="GO:0005634">
    <property type="term" value="C:nucleus"/>
    <property type="evidence" value="ECO:0007669"/>
    <property type="project" value="UniProtKB-SubCell"/>
</dbReference>
<keyword evidence="4" id="KW-0804">Transcription</keyword>
<name>A0A699JWX0_TANCI</name>
<evidence type="ECO:0000313" key="6">
    <source>
        <dbReference type="EMBL" id="GFA58423.1"/>
    </source>
</evidence>
<reference evidence="6" key="1">
    <citation type="journal article" date="2019" name="Sci. Rep.">
        <title>Draft genome of Tanacetum cinerariifolium, the natural source of mosquito coil.</title>
        <authorList>
            <person name="Yamashiro T."/>
            <person name="Shiraishi A."/>
            <person name="Satake H."/>
            <person name="Nakayama K."/>
        </authorList>
    </citation>
    <scope>NUCLEOTIDE SEQUENCE</scope>
</reference>
<organism evidence="6">
    <name type="scientific">Tanacetum cinerariifolium</name>
    <name type="common">Dalmatian daisy</name>
    <name type="synonym">Chrysanthemum cinerariifolium</name>
    <dbReference type="NCBI Taxonomy" id="118510"/>
    <lineage>
        <taxon>Eukaryota</taxon>
        <taxon>Viridiplantae</taxon>
        <taxon>Streptophyta</taxon>
        <taxon>Embryophyta</taxon>
        <taxon>Tracheophyta</taxon>
        <taxon>Spermatophyta</taxon>
        <taxon>Magnoliopsida</taxon>
        <taxon>eudicotyledons</taxon>
        <taxon>Gunneridae</taxon>
        <taxon>Pentapetalae</taxon>
        <taxon>asterids</taxon>
        <taxon>campanulids</taxon>
        <taxon>Asterales</taxon>
        <taxon>Asteraceae</taxon>
        <taxon>Asteroideae</taxon>
        <taxon>Anthemideae</taxon>
        <taxon>Anthemidinae</taxon>
        <taxon>Tanacetum</taxon>
    </lineage>
</organism>
<evidence type="ECO:0000256" key="2">
    <source>
        <dbReference type="ARBA" id="ARBA00023015"/>
    </source>
</evidence>
<evidence type="ECO:0008006" key="7">
    <source>
        <dbReference type="Google" id="ProtNLM"/>
    </source>
</evidence>
<sequence>MAFSPYKRPPQLIDFLSLFSKDCPSTVTPSSFTNLPSEAQPEFLELSLGVKAPVTTSSFIHHSRLLKRKRPSQHQELVNAAKSSTLHLSPNDSAPVTTSNVFINYSAMPISFIPPKKTTHPTCRGILKKPVHKKKRGQMDANKQFCWDTLAAQPIEEPQKKKRKITPKIKSGPVVKNEVTERLQKFITGDEMNGSEPKLVIQKVLYMSDLKKDQNRLSLPLKKLETEDFLTIEEKLALENENEIEVRLVGPTLKMYKEPMRLVIWNMTYTRNLVLKTNWYRFVEENKEHLKELSKIQLWSFRKDQQLCFAIAVVARPPEGLNSVAN</sequence>
<dbReference type="InterPro" id="IPR005508">
    <property type="entry name" value="At2g31720-like"/>
</dbReference>
<dbReference type="InterPro" id="IPR015300">
    <property type="entry name" value="DNA-bd_pseudobarrel_sf"/>
</dbReference>
<dbReference type="Pfam" id="PF03754">
    <property type="entry name" value="At2g31720-like"/>
    <property type="match status" value="1"/>
</dbReference>
<gene>
    <name evidence="6" type="ORF">Tci_630395</name>
</gene>
<accession>A0A699JWX0</accession>
<evidence type="ECO:0000256" key="3">
    <source>
        <dbReference type="ARBA" id="ARBA00023125"/>
    </source>
</evidence>
<protein>
    <recommendedName>
        <fullName evidence="7">B3 domain-containing protein, DNA-binding pseudobarrel domain protein</fullName>
    </recommendedName>
</protein>
<keyword evidence="2" id="KW-0805">Transcription regulation</keyword>